<name>A0AAV9M708_9SOLN</name>
<dbReference type="EMBL" id="JAWPEI010000003">
    <property type="protein sequence ID" value="KAK4732735.1"/>
    <property type="molecule type" value="Genomic_DNA"/>
</dbReference>
<comment type="subcellular location">
    <subcellularLocation>
        <location evidence="1">Nucleus</location>
    </subcellularLocation>
</comment>
<dbReference type="GO" id="GO:0006357">
    <property type="term" value="P:regulation of transcription by RNA polymerase II"/>
    <property type="evidence" value="ECO:0007669"/>
    <property type="project" value="TreeGrafter"/>
</dbReference>
<keyword evidence="6" id="KW-1185">Reference proteome</keyword>
<accession>A0AAV9M708</accession>
<evidence type="ECO:0000256" key="4">
    <source>
        <dbReference type="ARBA" id="ARBA00023242"/>
    </source>
</evidence>
<organism evidence="5 6">
    <name type="scientific">Solanum pinnatisectum</name>
    <name type="common">tansyleaf nightshade</name>
    <dbReference type="NCBI Taxonomy" id="50273"/>
    <lineage>
        <taxon>Eukaryota</taxon>
        <taxon>Viridiplantae</taxon>
        <taxon>Streptophyta</taxon>
        <taxon>Embryophyta</taxon>
        <taxon>Tracheophyta</taxon>
        <taxon>Spermatophyta</taxon>
        <taxon>Magnoliopsida</taxon>
        <taxon>eudicotyledons</taxon>
        <taxon>Gunneridae</taxon>
        <taxon>Pentapetalae</taxon>
        <taxon>asterids</taxon>
        <taxon>lamiids</taxon>
        <taxon>Solanales</taxon>
        <taxon>Solanaceae</taxon>
        <taxon>Solanoideae</taxon>
        <taxon>Solaneae</taxon>
        <taxon>Solanum</taxon>
    </lineage>
</organism>
<evidence type="ECO:0000256" key="1">
    <source>
        <dbReference type="ARBA" id="ARBA00004123"/>
    </source>
</evidence>
<dbReference type="GO" id="GO:0031490">
    <property type="term" value="F:chromatin DNA binding"/>
    <property type="evidence" value="ECO:0007669"/>
    <property type="project" value="TreeGrafter"/>
</dbReference>
<comment type="caution">
    <text evidence="5">The sequence shown here is derived from an EMBL/GenBank/DDBJ whole genome shotgun (WGS) entry which is preliminary data.</text>
</comment>
<sequence>MGGCSNRTLNLRCIFSENWISQLLLKAKEIYQKCKVKEAYNDSELHYSCSKSKGENGTYGGKLRKAAARESSDDNYVFCPAAVDTRRANLRHFRLYLAKGEPVIVTNVHDNALGLSWEPMVMWRACRQTKKATDVLNCLNWCKVCVNMLCKIRNN</sequence>
<evidence type="ECO:0000313" key="6">
    <source>
        <dbReference type="Proteomes" id="UP001311915"/>
    </source>
</evidence>
<dbReference type="GO" id="GO:0000118">
    <property type="term" value="C:histone deacetylase complex"/>
    <property type="evidence" value="ECO:0007669"/>
    <property type="project" value="TreeGrafter"/>
</dbReference>
<evidence type="ECO:0000256" key="3">
    <source>
        <dbReference type="ARBA" id="ARBA00022723"/>
    </source>
</evidence>
<protein>
    <submittedName>
        <fullName evidence="5">Uncharacterized protein</fullName>
    </submittedName>
</protein>
<dbReference type="InterPro" id="IPR045109">
    <property type="entry name" value="LSDs-like"/>
</dbReference>
<dbReference type="GO" id="GO:0046872">
    <property type="term" value="F:metal ion binding"/>
    <property type="evidence" value="ECO:0007669"/>
    <property type="project" value="UniProtKB-KW"/>
</dbReference>
<gene>
    <name evidence="5" type="ORF">R3W88_025723</name>
</gene>
<comment type="similarity">
    <text evidence="2">Belongs to the JARID1 histone demethylase family.</text>
</comment>
<dbReference type="PANTHER" id="PTHR12549">
    <property type="entry name" value="JMJC DOMAIN-CONTAINING HISTONE DEMETHYLATION PROTEIN"/>
    <property type="match status" value="1"/>
</dbReference>
<keyword evidence="4" id="KW-0539">Nucleus</keyword>
<dbReference type="GO" id="GO:0003712">
    <property type="term" value="F:transcription coregulator activity"/>
    <property type="evidence" value="ECO:0007669"/>
    <property type="project" value="TreeGrafter"/>
</dbReference>
<evidence type="ECO:0000313" key="5">
    <source>
        <dbReference type="EMBL" id="KAK4732735.1"/>
    </source>
</evidence>
<dbReference type="GO" id="GO:0032454">
    <property type="term" value="F:histone H3K9 demethylase activity"/>
    <property type="evidence" value="ECO:0007669"/>
    <property type="project" value="InterPro"/>
</dbReference>
<dbReference type="GO" id="GO:0000785">
    <property type="term" value="C:chromatin"/>
    <property type="evidence" value="ECO:0007669"/>
    <property type="project" value="TreeGrafter"/>
</dbReference>
<dbReference type="Gene3D" id="2.60.120.650">
    <property type="entry name" value="Cupin"/>
    <property type="match status" value="1"/>
</dbReference>
<dbReference type="AlphaFoldDB" id="A0AAV9M708"/>
<proteinExistence type="inferred from homology"/>
<dbReference type="PANTHER" id="PTHR12549:SF49">
    <property type="entry name" value="LYSINE-SPECIFIC DEMETHYLASE JMJ25-LIKE ISOFORM X1"/>
    <property type="match status" value="1"/>
</dbReference>
<dbReference type="Proteomes" id="UP001311915">
    <property type="component" value="Unassembled WGS sequence"/>
</dbReference>
<reference evidence="5 6" key="1">
    <citation type="submission" date="2023-10" db="EMBL/GenBank/DDBJ databases">
        <title>Genome-Wide Identification Analysis in wild type Solanum Pinnatisectum Reveals Some Genes Defensing Phytophthora Infestans.</title>
        <authorList>
            <person name="Sun C."/>
        </authorList>
    </citation>
    <scope>NUCLEOTIDE SEQUENCE [LARGE SCALE GENOMIC DNA]</scope>
    <source>
        <strain evidence="5">LQN</strain>
        <tissue evidence="5">Leaf</tissue>
    </source>
</reference>
<evidence type="ECO:0000256" key="2">
    <source>
        <dbReference type="ARBA" id="ARBA00006801"/>
    </source>
</evidence>
<keyword evidence="3" id="KW-0479">Metal-binding</keyword>